<keyword evidence="2" id="KW-1185">Reference proteome</keyword>
<dbReference type="EMBL" id="GL379789">
    <property type="protein sequence ID" value="EGT45535.1"/>
    <property type="molecule type" value="Genomic_DNA"/>
</dbReference>
<organism evidence="2">
    <name type="scientific">Caenorhabditis brenneri</name>
    <name type="common">Nematode worm</name>
    <dbReference type="NCBI Taxonomy" id="135651"/>
    <lineage>
        <taxon>Eukaryota</taxon>
        <taxon>Metazoa</taxon>
        <taxon>Ecdysozoa</taxon>
        <taxon>Nematoda</taxon>
        <taxon>Chromadorea</taxon>
        <taxon>Rhabditida</taxon>
        <taxon>Rhabditina</taxon>
        <taxon>Rhabditomorpha</taxon>
        <taxon>Rhabditoidea</taxon>
        <taxon>Rhabditidae</taxon>
        <taxon>Peloderinae</taxon>
        <taxon>Caenorhabditis</taxon>
    </lineage>
</organism>
<dbReference type="InParanoid" id="G0MCE5"/>
<dbReference type="Proteomes" id="UP000008068">
    <property type="component" value="Unassembled WGS sequence"/>
</dbReference>
<evidence type="ECO:0000313" key="1">
    <source>
        <dbReference type="EMBL" id="EGT45535.1"/>
    </source>
</evidence>
<name>G0MCE5_CAEBE</name>
<accession>G0MCE5</accession>
<sequence length="9" mass="971">MGNSFLISC</sequence>
<gene>
    <name evidence="1" type="ORF">CAEBREN_21189</name>
</gene>
<evidence type="ECO:0000313" key="2">
    <source>
        <dbReference type="Proteomes" id="UP000008068"/>
    </source>
</evidence>
<proteinExistence type="predicted"/>
<reference evidence="2" key="1">
    <citation type="submission" date="2011-07" db="EMBL/GenBank/DDBJ databases">
        <authorList>
            <consortium name="Caenorhabditis brenneri Sequencing and Analysis Consortium"/>
            <person name="Wilson R.K."/>
        </authorList>
    </citation>
    <scope>NUCLEOTIDE SEQUENCE [LARGE SCALE GENOMIC DNA]</scope>
    <source>
        <strain evidence="2">PB2801</strain>
    </source>
</reference>
<protein>
    <submittedName>
        <fullName evidence="1">Uncharacterized protein</fullName>
    </submittedName>
</protein>